<accession>A0A1T2L160</accession>
<keyword evidence="3" id="KW-1185">Reference proteome</keyword>
<evidence type="ECO:0000313" key="2">
    <source>
        <dbReference type="EMBL" id="OOZ38760.1"/>
    </source>
</evidence>
<keyword evidence="1" id="KW-0812">Transmembrane</keyword>
<feature type="transmembrane region" description="Helical" evidence="1">
    <location>
        <begin position="30"/>
        <end position="55"/>
    </location>
</feature>
<keyword evidence="1" id="KW-0472">Membrane</keyword>
<comment type="caution">
    <text evidence="2">The sequence shown here is derived from an EMBL/GenBank/DDBJ whole genome shotgun (WGS) entry which is preliminary data.</text>
</comment>
<dbReference type="EMBL" id="MPRL01000074">
    <property type="protein sequence ID" value="OOZ38760.1"/>
    <property type="molecule type" value="Genomic_DNA"/>
</dbReference>
<dbReference type="RefSeq" id="WP_078484763.1">
    <property type="nucleotide sequence ID" value="NZ_MPRL01000074.1"/>
</dbReference>
<name>A0A1T2L160_9GAMM</name>
<organism evidence="2 3">
    <name type="scientific">Solemya pervernicosa gill symbiont</name>
    <dbReference type="NCBI Taxonomy" id="642797"/>
    <lineage>
        <taxon>Bacteria</taxon>
        <taxon>Pseudomonadati</taxon>
        <taxon>Pseudomonadota</taxon>
        <taxon>Gammaproteobacteria</taxon>
        <taxon>sulfur-oxidizing symbionts</taxon>
    </lineage>
</organism>
<dbReference type="Proteomes" id="UP000191110">
    <property type="component" value="Unassembled WGS sequence"/>
</dbReference>
<keyword evidence="1" id="KW-1133">Transmembrane helix</keyword>
<gene>
    <name evidence="2" type="ORF">BOW53_14280</name>
</gene>
<evidence type="ECO:0000256" key="1">
    <source>
        <dbReference type="SAM" id="Phobius"/>
    </source>
</evidence>
<feature type="transmembrane region" description="Helical" evidence="1">
    <location>
        <begin position="67"/>
        <end position="88"/>
    </location>
</feature>
<proteinExistence type="predicted"/>
<sequence>MKQFWAIFFIVVAAIYGDFSADNPLYSLLIPLAALGGLLYLFWFQGFIAIAAGYTTIHFFDLGSTSLFKALMPPLLLLASIIYLFWWLHANGIISSDSVFGGGDSTGGEGGGDCGGGGDGGC</sequence>
<dbReference type="AlphaFoldDB" id="A0A1T2L160"/>
<protein>
    <submittedName>
        <fullName evidence="2">Uncharacterized protein</fullName>
    </submittedName>
</protein>
<evidence type="ECO:0000313" key="3">
    <source>
        <dbReference type="Proteomes" id="UP000191110"/>
    </source>
</evidence>
<reference evidence="2 3" key="1">
    <citation type="submission" date="2016-11" db="EMBL/GenBank/DDBJ databases">
        <title>Mixed transmission modes and dynamic genome evolution in an obligate animal-bacterial symbiosis.</title>
        <authorList>
            <person name="Russell S.L."/>
            <person name="Corbett-Detig R.B."/>
            <person name="Cavanaugh C.M."/>
        </authorList>
    </citation>
    <scope>NUCLEOTIDE SEQUENCE [LARGE SCALE GENOMIC DNA]</scope>
    <source>
        <strain evidence="2">Sveles-Q1</strain>
    </source>
</reference>